<dbReference type="GO" id="GO:0016020">
    <property type="term" value="C:membrane"/>
    <property type="evidence" value="ECO:0007669"/>
    <property type="project" value="UniProtKB-SubCell"/>
</dbReference>
<evidence type="ECO:0000256" key="2">
    <source>
        <dbReference type="ARBA" id="ARBA00022692"/>
    </source>
</evidence>
<evidence type="ECO:0000256" key="7">
    <source>
        <dbReference type="SAM" id="Phobius"/>
    </source>
</evidence>
<gene>
    <name evidence="8" type="ORF">V5799_015555</name>
</gene>
<comment type="caution">
    <text evidence="8">The sequence shown here is derived from an EMBL/GenBank/DDBJ whole genome shotgun (WGS) entry which is preliminary data.</text>
</comment>
<evidence type="ECO:0000256" key="6">
    <source>
        <dbReference type="SAM" id="MobiDB-lite"/>
    </source>
</evidence>
<evidence type="ECO:0000256" key="3">
    <source>
        <dbReference type="ARBA" id="ARBA00022989"/>
    </source>
</evidence>
<dbReference type="InterPro" id="IPR004299">
    <property type="entry name" value="MBOAT_fam"/>
</dbReference>
<accession>A0AAQ4F7I2</accession>
<evidence type="ECO:0000313" key="9">
    <source>
        <dbReference type="Proteomes" id="UP001321473"/>
    </source>
</evidence>
<evidence type="ECO:0008006" key="10">
    <source>
        <dbReference type="Google" id="ProtNLM"/>
    </source>
</evidence>
<dbReference type="PANTHER" id="PTHR13285:SF18">
    <property type="entry name" value="PROTEIN-CYSTEINE N-PALMITOYLTRANSFERASE RASP"/>
    <property type="match status" value="1"/>
</dbReference>
<dbReference type="Proteomes" id="UP001321473">
    <property type="component" value="Unassembled WGS sequence"/>
</dbReference>
<evidence type="ECO:0000256" key="4">
    <source>
        <dbReference type="ARBA" id="ARBA00023136"/>
    </source>
</evidence>
<feature type="transmembrane region" description="Helical" evidence="7">
    <location>
        <begin position="200"/>
        <end position="218"/>
    </location>
</feature>
<feature type="compositionally biased region" description="Polar residues" evidence="6">
    <location>
        <begin position="239"/>
        <end position="258"/>
    </location>
</feature>
<evidence type="ECO:0000313" key="8">
    <source>
        <dbReference type="EMBL" id="KAK8783100.1"/>
    </source>
</evidence>
<dbReference type="AlphaFoldDB" id="A0AAQ4F7I2"/>
<dbReference type="GO" id="GO:0005783">
    <property type="term" value="C:endoplasmic reticulum"/>
    <property type="evidence" value="ECO:0007669"/>
    <property type="project" value="TreeGrafter"/>
</dbReference>
<sequence>MEAFLRWAYVRSALLAPRWYLAQSGWTLAGLVWLTSLQFYLKYNFAYGLSSLFFWMDGVYERHDLRPLCTVRIHTASNTWRYLYKPVVGGHWTPWRRFLGTSATFSFVLLWHTLQPHMVVWTLTNYFLVMAEMACVTLIDSAPVRSWRAKYSSPVAERVLKGVFCAFSLIGTFGSCFFFLTDYDIAGDTLEKLLVFPVPLLPVLLGLYCKAQVAMDIFDWEEARRTQKANGHKKKETETCGSSSSPNTGTEKSIASEE</sequence>
<keyword evidence="4 7" id="KW-0472">Membrane</keyword>
<feature type="transmembrane region" description="Helical" evidence="7">
    <location>
        <begin position="159"/>
        <end position="180"/>
    </location>
</feature>
<dbReference type="GO" id="GO:0016409">
    <property type="term" value="F:palmitoyltransferase activity"/>
    <property type="evidence" value="ECO:0007669"/>
    <property type="project" value="TreeGrafter"/>
</dbReference>
<reference evidence="8 9" key="1">
    <citation type="journal article" date="2023" name="Arcadia Sci">
        <title>De novo assembly of a long-read Amblyomma americanum tick genome.</title>
        <authorList>
            <person name="Chou S."/>
            <person name="Poskanzer K.E."/>
            <person name="Rollins M."/>
            <person name="Thuy-Boun P.S."/>
        </authorList>
    </citation>
    <scope>NUCLEOTIDE SEQUENCE [LARGE SCALE GENOMIC DNA]</scope>
    <source>
        <strain evidence="8">F_SG_1</strain>
        <tissue evidence="8">Salivary glands</tissue>
    </source>
</reference>
<name>A0AAQ4F7I2_AMBAM</name>
<feature type="transmembrane region" description="Helical" evidence="7">
    <location>
        <begin position="20"/>
        <end position="41"/>
    </location>
</feature>
<dbReference type="Pfam" id="PF03062">
    <property type="entry name" value="MBOAT"/>
    <property type="match status" value="1"/>
</dbReference>
<keyword evidence="3 7" id="KW-1133">Transmembrane helix</keyword>
<protein>
    <recommendedName>
        <fullName evidence="10">Acyltransferase required for palmitoylation of hedgehog hh family of secreted signaling</fullName>
    </recommendedName>
</protein>
<proteinExistence type="inferred from homology"/>
<keyword evidence="9" id="KW-1185">Reference proteome</keyword>
<evidence type="ECO:0000256" key="5">
    <source>
        <dbReference type="ARBA" id="ARBA00038268"/>
    </source>
</evidence>
<dbReference type="InterPro" id="IPR051085">
    <property type="entry name" value="MB_O-acyltransferase"/>
</dbReference>
<dbReference type="PANTHER" id="PTHR13285">
    <property type="entry name" value="ACYLTRANSFERASE"/>
    <property type="match status" value="1"/>
</dbReference>
<keyword evidence="2 7" id="KW-0812">Transmembrane</keyword>
<feature type="transmembrane region" description="Helical" evidence="7">
    <location>
        <begin position="118"/>
        <end position="139"/>
    </location>
</feature>
<evidence type="ECO:0000256" key="1">
    <source>
        <dbReference type="ARBA" id="ARBA00004141"/>
    </source>
</evidence>
<feature type="region of interest" description="Disordered" evidence="6">
    <location>
        <begin position="227"/>
        <end position="258"/>
    </location>
</feature>
<comment type="similarity">
    <text evidence="5">Belongs to the membrane-bound acyltransferase family. HHAT subfamily.</text>
</comment>
<organism evidence="8 9">
    <name type="scientific">Amblyomma americanum</name>
    <name type="common">Lone star tick</name>
    <dbReference type="NCBI Taxonomy" id="6943"/>
    <lineage>
        <taxon>Eukaryota</taxon>
        <taxon>Metazoa</taxon>
        <taxon>Ecdysozoa</taxon>
        <taxon>Arthropoda</taxon>
        <taxon>Chelicerata</taxon>
        <taxon>Arachnida</taxon>
        <taxon>Acari</taxon>
        <taxon>Parasitiformes</taxon>
        <taxon>Ixodida</taxon>
        <taxon>Ixodoidea</taxon>
        <taxon>Ixodidae</taxon>
        <taxon>Amblyomminae</taxon>
        <taxon>Amblyomma</taxon>
    </lineage>
</organism>
<comment type="subcellular location">
    <subcellularLocation>
        <location evidence="1">Membrane</location>
        <topology evidence="1">Multi-pass membrane protein</topology>
    </subcellularLocation>
</comment>
<dbReference type="EMBL" id="JARKHS020005881">
    <property type="protein sequence ID" value="KAK8783100.1"/>
    <property type="molecule type" value="Genomic_DNA"/>
</dbReference>